<evidence type="ECO:0000256" key="3">
    <source>
        <dbReference type="ARBA" id="ARBA00007520"/>
    </source>
</evidence>
<accession>A0A926Y0Q9</accession>
<keyword evidence="5 8" id="KW-0812">Transmembrane</keyword>
<dbReference type="AlphaFoldDB" id="A0A926Y0Q9"/>
<dbReference type="GO" id="GO:0016020">
    <property type="term" value="C:membrane"/>
    <property type="evidence" value="ECO:0007669"/>
    <property type="project" value="UniProtKB-SubCell"/>
</dbReference>
<sequence length="427" mass="45748">MSKQRNAPALIFIFITLLIDVTGLGIIIPVFPKLLEQLIHGNISQAASWGALLTPAYALMQFIFAPVLGGLSDRYGRRPVLLFSLLGFGVDYLFQGFAPSIGWLFLGRVLAGITGASFTTATAYIADISPPEKRAQNFGLVGAAFGVGFILGPAIGGLLGQYGPRVPFFVAAGLTLVNFFYGLLILPESLSPENRRPFNWKRANPLGSLLRLGKYPVILGLVASLVLIYIAGFAVQGTWTFYTIEKFKWDETTVGFSLATIGVAFALVQGGLSRVLIPKLGQQRSVYVGMMFSAIGFFLFGLANQSWMMFAFMFIYALGGIAGPSIQGIISNQVPANEQGELQGALTSLTSVTSIVGPFIMGNLFSFFTSPKAPTYLPGAPFFLASLLIIISGFLARRGLKRNLVVSSDPLQPAQAETNSVAGKADN</sequence>
<keyword evidence="11" id="KW-1185">Reference proteome</keyword>
<dbReference type="InterPro" id="IPR005829">
    <property type="entry name" value="Sugar_transporter_CS"/>
</dbReference>
<feature type="transmembrane region" description="Helical" evidence="8">
    <location>
        <begin position="104"/>
        <end position="126"/>
    </location>
</feature>
<dbReference type="RefSeq" id="WP_190889684.1">
    <property type="nucleotide sequence ID" value="NZ_JACWZY010000024.1"/>
</dbReference>
<dbReference type="PANTHER" id="PTHR23504">
    <property type="entry name" value="MAJOR FACILITATOR SUPERFAMILY DOMAIN-CONTAINING PROTEIN 10"/>
    <property type="match status" value="1"/>
</dbReference>
<keyword evidence="4" id="KW-0813">Transport</keyword>
<feature type="transmembrane region" description="Helical" evidence="8">
    <location>
        <begin position="254"/>
        <end position="273"/>
    </location>
</feature>
<evidence type="ECO:0000256" key="1">
    <source>
        <dbReference type="ARBA" id="ARBA00003279"/>
    </source>
</evidence>
<dbReference type="EMBL" id="JACWZY010000024">
    <property type="protein sequence ID" value="MBD2703765.1"/>
    <property type="molecule type" value="Genomic_DNA"/>
</dbReference>
<dbReference type="GO" id="GO:0022857">
    <property type="term" value="F:transmembrane transporter activity"/>
    <property type="evidence" value="ECO:0007669"/>
    <property type="project" value="InterPro"/>
</dbReference>
<feature type="transmembrane region" description="Helical" evidence="8">
    <location>
        <begin position="48"/>
        <end position="68"/>
    </location>
</feature>
<dbReference type="Pfam" id="PF07690">
    <property type="entry name" value="MFS_1"/>
    <property type="match status" value="1"/>
</dbReference>
<dbReference type="InterPro" id="IPR001958">
    <property type="entry name" value="Tet-R_TetA/multi-R_MdtG-like"/>
</dbReference>
<comment type="subcellular location">
    <subcellularLocation>
        <location evidence="2">Membrane</location>
        <topology evidence="2">Multi-pass membrane protein</topology>
    </subcellularLocation>
</comment>
<feature type="transmembrane region" description="Helical" evidence="8">
    <location>
        <begin position="342"/>
        <end position="364"/>
    </location>
</feature>
<evidence type="ECO:0000256" key="6">
    <source>
        <dbReference type="ARBA" id="ARBA00022989"/>
    </source>
</evidence>
<feature type="transmembrane region" description="Helical" evidence="8">
    <location>
        <begin position="285"/>
        <end position="303"/>
    </location>
</feature>
<evidence type="ECO:0000256" key="7">
    <source>
        <dbReference type="ARBA" id="ARBA00023136"/>
    </source>
</evidence>
<dbReference type="InterPro" id="IPR020846">
    <property type="entry name" value="MFS_dom"/>
</dbReference>
<keyword evidence="7 8" id="KW-0472">Membrane</keyword>
<dbReference type="InterPro" id="IPR011701">
    <property type="entry name" value="MFS"/>
</dbReference>
<comment type="caution">
    <text evidence="10">The sequence shown here is derived from an EMBL/GenBank/DDBJ whole genome shotgun (WGS) entry which is preliminary data.</text>
</comment>
<protein>
    <submittedName>
        <fullName evidence="10">TCR/Tet family MFS transporter</fullName>
    </submittedName>
</protein>
<feature type="transmembrane region" description="Helical" evidence="8">
    <location>
        <begin position="7"/>
        <end position="28"/>
    </location>
</feature>
<keyword evidence="6 8" id="KW-1133">Transmembrane helix</keyword>
<dbReference type="Proteomes" id="UP000598820">
    <property type="component" value="Unassembled WGS sequence"/>
</dbReference>
<dbReference type="CDD" id="cd17388">
    <property type="entry name" value="MFS_TetA"/>
    <property type="match status" value="1"/>
</dbReference>
<evidence type="ECO:0000256" key="2">
    <source>
        <dbReference type="ARBA" id="ARBA00004141"/>
    </source>
</evidence>
<comment type="similarity">
    <text evidence="3">Belongs to the major facilitator superfamily. TCR/Tet family.</text>
</comment>
<dbReference type="Gene3D" id="1.20.1250.20">
    <property type="entry name" value="MFS general substrate transporter like domains"/>
    <property type="match status" value="1"/>
</dbReference>
<feature type="domain" description="Major facilitator superfamily (MFS) profile" evidence="9">
    <location>
        <begin position="9"/>
        <end position="404"/>
    </location>
</feature>
<evidence type="ECO:0000313" key="11">
    <source>
        <dbReference type="Proteomes" id="UP000598820"/>
    </source>
</evidence>
<feature type="transmembrane region" description="Helical" evidence="8">
    <location>
        <begin position="80"/>
        <end position="98"/>
    </location>
</feature>
<reference evidence="10" key="1">
    <citation type="submission" date="2020-09" db="EMBL/GenBank/DDBJ databases">
        <authorList>
            <person name="Kim M.K."/>
        </authorList>
    </citation>
    <scope>NUCLEOTIDE SEQUENCE</scope>
    <source>
        <strain evidence="10">BT702</strain>
    </source>
</reference>
<dbReference type="PANTHER" id="PTHR23504:SF15">
    <property type="entry name" value="MAJOR FACILITATOR SUPERFAMILY (MFS) PROFILE DOMAIN-CONTAINING PROTEIN"/>
    <property type="match status" value="1"/>
</dbReference>
<dbReference type="PROSITE" id="PS50850">
    <property type="entry name" value="MFS"/>
    <property type="match status" value="1"/>
</dbReference>
<feature type="transmembrane region" description="Helical" evidence="8">
    <location>
        <begin position="217"/>
        <end position="242"/>
    </location>
</feature>
<evidence type="ECO:0000313" key="10">
    <source>
        <dbReference type="EMBL" id="MBD2703765.1"/>
    </source>
</evidence>
<dbReference type="SUPFAM" id="SSF103473">
    <property type="entry name" value="MFS general substrate transporter"/>
    <property type="match status" value="1"/>
</dbReference>
<evidence type="ECO:0000256" key="5">
    <source>
        <dbReference type="ARBA" id="ARBA00022692"/>
    </source>
</evidence>
<evidence type="ECO:0000256" key="8">
    <source>
        <dbReference type="SAM" id="Phobius"/>
    </source>
</evidence>
<organism evidence="10 11">
    <name type="scientific">Spirosoma profusum</name>
    <dbReference type="NCBI Taxonomy" id="2771354"/>
    <lineage>
        <taxon>Bacteria</taxon>
        <taxon>Pseudomonadati</taxon>
        <taxon>Bacteroidota</taxon>
        <taxon>Cytophagia</taxon>
        <taxon>Cytophagales</taxon>
        <taxon>Cytophagaceae</taxon>
        <taxon>Spirosoma</taxon>
    </lineage>
</organism>
<evidence type="ECO:0000259" key="9">
    <source>
        <dbReference type="PROSITE" id="PS50850"/>
    </source>
</evidence>
<feature type="transmembrane region" description="Helical" evidence="8">
    <location>
        <begin position="138"/>
        <end position="160"/>
    </location>
</feature>
<dbReference type="InterPro" id="IPR036259">
    <property type="entry name" value="MFS_trans_sf"/>
</dbReference>
<evidence type="ECO:0000256" key="4">
    <source>
        <dbReference type="ARBA" id="ARBA00022448"/>
    </source>
</evidence>
<proteinExistence type="inferred from homology"/>
<name>A0A926Y0Q9_9BACT</name>
<dbReference type="PROSITE" id="PS00216">
    <property type="entry name" value="SUGAR_TRANSPORT_1"/>
    <property type="match status" value="1"/>
</dbReference>
<feature type="transmembrane region" description="Helical" evidence="8">
    <location>
        <begin position="309"/>
        <end position="330"/>
    </location>
</feature>
<comment type="function">
    <text evidence="1">Resistance to tetracycline by an active tetracycline efflux. This is an energy-dependent process that decreases the accumulation of the antibiotic in whole cells. This protein functions as a metal-tetracycline/H(+) antiporter.</text>
</comment>
<dbReference type="PRINTS" id="PR01035">
    <property type="entry name" value="TCRTETA"/>
</dbReference>
<feature type="transmembrane region" description="Helical" evidence="8">
    <location>
        <begin position="166"/>
        <end position="186"/>
    </location>
</feature>
<feature type="transmembrane region" description="Helical" evidence="8">
    <location>
        <begin position="376"/>
        <end position="396"/>
    </location>
</feature>
<gene>
    <name evidence="10" type="ORF">IC229_24175</name>
</gene>